<dbReference type="SUPFAM" id="SSF53795">
    <property type="entry name" value="PEP carboxykinase-like"/>
    <property type="match status" value="1"/>
</dbReference>
<dbReference type="RefSeq" id="WP_194508842.1">
    <property type="nucleotide sequence ID" value="NZ_JADILU010000006.1"/>
</dbReference>
<dbReference type="Gene3D" id="3.40.50.300">
    <property type="entry name" value="P-loop containing nucleotide triphosphate hydrolases"/>
    <property type="match status" value="1"/>
</dbReference>
<evidence type="ECO:0008006" key="3">
    <source>
        <dbReference type="Google" id="ProtNLM"/>
    </source>
</evidence>
<reference evidence="2" key="1">
    <citation type="journal article" date="2019" name="Int. J. Syst. Evol. Microbiol.">
        <title>The Global Catalogue of Microorganisms (GCM) 10K type strain sequencing project: providing services to taxonomists for standard genome sequencing and annotation.</title>
        <authorList>
            <consortium name="The Broad Institute Genomics Platform"/>
            <consortium name="The Broad Institute Genome Sequencing Center for Infectious Disease"/>
            <person name="Wu L."/>
            <person name="Ma J."/>
        </authorList>
    </citation>
    <scope>NUCLEOTIDE SEQUENCE [LARGE SCALE GENOMIC DNA]</scope>
    <source>
        <strain evidence="2">KCTC 32514</strain>
    </source>
</reference>
<name>A0ABW5ZZL3_9FLAO</name>
<dbReference type="EMBL" id="JBHUOS010000014">
    <property type="protein sequence ID" value="MFD2917478.1"/>
    <property type="molecule type" value="Genomic_DNA"/>
</dbReference>
<accession>A0ABW5ZZL3</accession>
<sequence length="375" mass="43203">MKTDLSPKYIHKINETIILWFQRSNKYIIVSESIYALINLFLNTDNKVDFKKTLFETTEIGNERCEELYLEISNFLEDANAQPDENHKSHPLQGIPKVNIERTYNFDGKLIRINFQSERIESLIHPQITHHLTHHTTSFDAEFDIFKTLDTLHLFKNKSFVGSYNTQCFHLLQGKFALELTNTIHNTQLDKWIATFHASTVTNNSEAIMIIGDSGNGKSTLSALLMAHGFDLLADDFTPLYEDMNLYRYPSAISIKKGAFNLLESKISDFNSLKTYTNGPKKVNLKYLPQNSDSKNSHFPCNKIVYVKFDKTKKSELIPISVEKILETLIPDSWISPNEAHALSFLNWLKQVKCYELRYSDNDFATNSFNSLFGD</sequence>
<gene>
    <name evidence="1" type="ORF">ACFS29_17620</name>
</gene>
<evidence type="ECO:0000313" key="1">
    <source>
        <dbReference type="EMBL" id="MFD2917478.1"/>
    </source>
</evidence>
<protein>
    <recommendedName>
        <fullName evidence="3">HprK-related kinase B</fullName>
    </recommendedName>
</protein>
<proteinExistence type="predicted"/>
<dbReference type="Proteomes" id="UP001597548">
    <property type="component" value="Unassembled WGS sequence"/>
</dbReference>
<organism evidence="1 2">
    <name type="scientific">Psychroserpens luteus</name>
    <dbReference type="NCBI Taxonomy" id="1434066"/>
    <lineage>
        <taxon>Bacteria</taxon>
        <taxon>Pseudomonadati</taxon>
        <taxon>Bacteroidota</taxon>
        <taxon>Flavobacteriia</taxon>
        <taxon>Flavobacteriales</taxon>
        <taxon>Flavobacteriaceae</taxon>
        <taxon>Psychroserpens</taxon>
    </lineage>
</organism>
<dbReference type="InterPro" id="IPR027417">
    <property type="entry name" value="P-loop_NTPase"/>
</dbReference>
<comment type="caution">
    <text evidence="1">The sequence shown here is derived from an EMBL/GenBank/DDBJ whole genome shotgun (WGS) entry which is preliminary data.</text>
</comment>
<keyword evidence="2" id="KW-1185">Reference proteome</keyword>
<evidence type="ECO:0000313" key="2">
    <source>
        <dbReference type="Proteomes" id="UP001597548"/>
    </source>
</evidence>